<reference evidence="1" key="1">
    <citation type="submission" date="2014-09" db="EMBL/GenBank/DDBJ databases">
        <authorList>
            <person name="Magalhaes I.L.F."/>
            <person name="Oliveira U."/>
            <person name="Santos F.R."/>
            <person name="Vidigal T.H.D.A."/>
            <person name="Brescovit A.D."/>
            <person name="Santos A.J."/>
        </authorList>
    </citation>
    <scope>NUCLEOTIDE SEQUENCE</scope>
    <source>
        <tissue evidence="1">Shoot tissue taken approximately 20 cm above the soil surface</tissue>
    </source>
</reference>
<organism evidence="1">
    <name type="scientific">Arundo donax</name>
    <name type="common">Giant reed</name>
    <name type="synonym">Donax arundinaceus</name>
    <dbReference type="NCBI Taxonomy" id="35708"/>
    <lineage>
        <taxon>Eukaryota</taxon>
        <taxon>Viridiplantae</taxon>
        <taxon>Streptophyta</taxon>
        <taxon>Embryophyta</taxon>
        <taxon>Tracheophyta</taxon>
        <taxon>Spermatophyta</taxon>
        <taxon>Magnoliopsida</taxon>
        <taxon>Liliopsida</taxon>
        <taxon>Poales</taxon>
        <taxon>Poaceae</taxon>
        <taxon>PACMAD clade</taxon>
        <taxon>Arundinoideae</taxon>
        <taxon>Arundineae</taxon>
        <taxon>Arundo</taxon>
    </lineage>
</organism>
<name>A0A0A9H978_ARUDO</name>
<sequence length="33" mass="4010">MQLSKILFPPVKNVLWRNFTNQLKLQHRETMPT</sequence>
<reference evidence="1" key="2">
    <citation type="journal article" date="2015" name="Data Brief">
        <title>Shoot transcriptome of the giant reed, Arundo donax.</title>
        <authorList>
            <person name="Barrero R.A."/>
            <person name="Guerrero F.D."/>
            <person name="Moolhuijzen P."/>
            <person name="Goolsby J.A."/>
            <person name="Tidwell J."/>
            <person name="Bellgard S.E."/>
            <person name="Bellgard M.I."/>
        </authorList>
    </citation>
    <scope>NUCLEOTIDE SEQUENCE</scope>
    <source>
        <tissue evidence="1">Shoot tissue taken approximately 20 cm above the soil surface</tissue>
    </source>
</reference>
<dbReference type="EMBL" id="GBRH01166495">
    <property type="protein sequence ID" value="JAE31401.1"/>
    <property type="molecule type" value="Transcribed_RNA"/>
</dbReference>
<proteinExistence type="predicted"/>
<evidence type="ECO:0000313" key="1">
    <source>
        <dbReference type="EMBL" id="JAE31401.1"/>
    </source>
</evidence>
<dbReference type="AlphaFoldDB" id="A0A0A9H978"/>
<accession>A0A0A9H978</accession>
<protein>
    <submittedName>
        <fullName evidence="1">Uncharacterized protein</fullName>
    </submittedName>
</protein>